<evidence type="ECO:0000313" key="2">
    <source>
        <dbReference type="Proteomes" id="UP000028782"/>
    </source>
</evidence>
<dbReference type="RefSeq" id="WP_144244902.1">
    <property type="nucleotide sequence ID" value="NZ_CP006704.1"/>
</dbReference>
<name>A0A076PPU1_COMTE</name>
<evidence type="ECO:0000313" key="1">
    <source>
        <dbReference type="EMBL" id="AIJ45705.1"/>
    </source>
</evidence>
<keyword evidence="1" id="KW-0378">Hydrolase</keyword>
<gene>
    <name evidence="1" type="ORF">O987_07787</name>
</gene>
<dbReference type="GO" id="GO:0004527">
    <property type="term" value="F:exonuclease activity"/>
    <property type="evidence" value="ECO:0007669"/>
    <property type="project" value="UniProtKB-KW"/>
</dbReference>
<keyword evidence="1" id="KW-0269">Exonuclease</keyword>
<dbReference type="KEGG" id="ctes:O987_07787"/>
<protein>
    <submittedName>
        <fullName evidence="1">Exonuclease V gamma subunit</fullName>
    </submittedName>
</protein>
<reference evidence="1 2" key="1">
    <citation type="journal article" date="2014" name="Genome Announc.">
        <title>Complete Genome Sequence of Polychlorinated Biphenyl Degrader Comamonas testosteroni TK102 (NBRC 109938).</title>
        <authorList>
            <person name="Fukuda K."/>
            <person name="Hosoyama A."/>
            <person name="Tsuchikane K."/>
            <person name="Ohji S."/>
            <person name="Yamazoe A."/>
            <person name="Fujita N."/>
            <person name="Shintani M."/>
            <person name="Kimbara K."/>
        </authorList>
    </citation>
    <scope>NUCLEOTIDE SEQUENCE [LARGE SCALE GENOMIC DNA]</scope>
    <source>
        <strain evidence="1">TK102</strain>
    </source>
</reference>
<sequence>MKVAPIDFPRQPCFSALSGTQPKLSVVEIDGRYYLDQPSEDEIYQRYEMCADLVEQLVAYCNRTKQPSHTWEALLNAVALSLTQKSWGLTPEENAWIMTKLRSNFPTSPNE</sequence>
<dbReference type="Proteomes" id="UP000028782">
    <property type="component" value="Chromosome"/>
</dbReference>
<organism evidence="1 2">
    <name type="scientific">Comamonas testosteroni TK102</name>
    <dbReference type="NCBI Taxonomy" id="1392005"/>
    <lineage>
        <taxon>Bacteria</taxon>
        <taxon>Pseudomonadati</taxon>
        <taxon>Pseudomonadota</taxon>
        <taxon>Betaproteobacteria</taxon>
        <taxon>Burkholderiales</taxon>
        <taxon>Comamonadaceae</taxon>
        <taxon>Comamonas</taxon>
    </lineage>
</organism>
<accession>A0A076PPU1</accession>
<keyword evidence="1" id="KW-0540">Nuclease</keyword>
<dbReference type="AlphaFoldDB" id="A0A076PPU1"/>
<proteinExistence type="predicted"/>
<dbReference type="EMBL" id="CP006704">
    <property type="protein sequence ID" value="AIJ45705.1"/>
    <property type="molecule type" value="Genomic_DNA"/>
</dbReference>
<dbReference type="HOGENOM" id="CLU_172398_0_0_4"/>